<keyword evidence="4" id="KW-1185">Reference proteome</keyword>
<gene>
    <name evidence="3" type="ORF">QTG54_003310</name>
</gene>
<reference evidence="3" key="1">
    <citation type="submission" date="2023-06" db="EMBL/GenBank/DDBJ databases">
        <title>Survivors Of The Sea: Transcriptome response of Skeletonema marinoi to long-term dormancy.</title>
        <authorList>
            <person name="Pinder M.I.M."/>
            <person name="Kourtchenko O."/>
            <person name="Robertson E.K."/>
            <person name="Larsson T."/>
            <person name="Maumus F."/>
            <person name="Osuna-Cruz C.M."/>
            <person name="Vancaester E."/>
            <person name="Stenow R."/>
            <person name="Vandepoele K."/>
            <person name="Ploug H."/>
            <person name="Bruchert V."/>
            <person name="Godhe A."/>
            <person name="Topel M."/>
        </authorList>
    </citation>
    <scope>NUCLEOTIDE SEQUENCE</scope>
    <source>
        <strain evidence="3">R05AC</strain>
    </source>
</reference>
<proteinExistence type="predicted"/>
<feature type="transmembrane region" description="Helical" evidence="2">
    <location>
        <begin position="68"/>
        <end position="86"/>
    </location>
</feature>
<keyword evidence="2" id="KW-1133">Transmembrane helix</keyword>
<accession>A0AAD8YF65</accession>
<comment type="caution">
    <text evidence="3">The sequence shown here is derived from an EMBL/GenBank/DDBJ whole genome shotgun (WGS) entry which is preliminary data.</text>
</comment>
<feature type="transmembrane region" description="Helical" evidence="2">
    <location>
        <begin position="40"/>
        <end position="62"/>
    </location>
</feature>
<sequence length="270" mass="29740">MDNSNAIEEGQGNGIPAAPAANNKQKKKLKKIANHTPMEILHGTLAILSVGTSLSGIILTIADSATRGITIFAGALTAVIGPYVYYQQTKLTDIIALKETYDAIGREVGRLAAENRRLHDTMGDLKQSIDHLEDMETALDVITDRQGQSIDAYADYVEDSAEILVQMQKNLKAYVLQNLLQVVIHHDRDHDMLVEESEIGNLIRRIKMINGVDVVEEEFRELVIKAGGSLSAIMDIIKNSMLDDDDDELRSSVFILKDSVHSSRGGSERK</sequence>
<dbReference type="EMBL" id="JATAAI010000005">
    <property type="protein sequence ID" value="KAK1745386.1"/>
    <property type="molecule type" value="Genomic_DNA"/>
</dbReference>
<name>A0AAD8YF65_9STRA</name>
<evidence type="ECO:0000256" key="1">
    <source>
        <dbReference type="SAM" id="MobiDB-lite"/>
    </source>
</evidence>
<evidence type="ECO:0000256" key="2">
    <source>
        <dbReference type="SAM" id="Phobius"/>
    </source>
</evidence>
<evidence type="ECO:0000313" key="4">
    <source>
        <dbReference type="Proteomes" id="UP001224775"/>
    </source>
</evidence>
<dbReference type="AlphaFoldDB" id="A0AAD8YF65"/>
<protein>
    <submittedName>
        <fullName evidence="3">Uncharacterized protein</fullName>
    </submittedName>
</protein>
<dbReference type="Proteomes" id="UP001224775">
    <property type="component" value="Unassembled WGS sequence"/>
</dbReference>
<organism evidence="3 4">
    <name type="scientific">Skeletonema marinoi</name>
    <dbReference type="NCBI Taxonomy" id="267567"/>
    <lineage>
        <taxon>Eukaryota</taxon>
        <taxon>Sar</taxon>
        <taxon>Stramenopiles</taxon>
        <taxon>Ochrophyta</taxon>
        <taxon>Bacillariophyta</taxon>
        <taxon>Coscinodiscophyceae</taxon>
        <taxon>Thalassiosirophycidae</taxon>
        <taxon>Thalassiosirales</taxon>
        <taxon>Skeletonemataceae</taxon>
        <taxon>Skeletonema</taxon>
        <taxon>Skeletonema marinoi-dohrnii complex</taxon>
    </lineage>
</organism>
<keyword evidence="2" id="KW-0472">Membrane</keyword>
<evidence type="ECO:0000313" key="3">
    <source>
        <dbReference type="EMBL" id="KAK1745386.1"/>
    </source>
</evidence>
<keyword evidence="2" id="KW-0812">Transmembrane</keyword>
<feature type="region of interest" description="Disordered" evidence="1">
    <location>
        <begin position="1"/>
        <end position="23"/>
    </location>
</feature>